<evidence type="ECO:0000313" key="11">
    <source>
        <dbReference type="Proteomes" id="UP000033103"/>
    </source>
</evidence>
<evidence type="ECO:0008006" key="12">
    <source>
        <dbReference type="Google" id="ProtNLM"/>
    </source>
</evidence>
<organism evidence="10 11">
    <name type="scientific">Sneathia vaginalis</name>
    <dbReference type="NCBI Taxonomy" id="187101"/>
    <lineage>
        <taxon>Bacteria</taxon>
        <taxon>Fusobacteriati</taxon>
        <taxon>Fusobacteriota</taxon>
        <taxon>Fusobacteriia</taxon>
        <taxon>Fusobacteriales</taxon>
        <taxon>Leptotrichiaceae</taxon>
        <taxon>Sneathia</taxon>
    </lineage>
</organism>
<dbReference type="Gene3D" id="1.20.1740.10">
    <property type="entry name" value="Amino acid/polyamine transporter I"/>
    <property type="match status" value="1"/>
</dbReference>
<feature type="transmembrane region" description="Helical" evidence="9">
    <location>
        <begin position="328"/>
        <end position="346"/>
    </location>
</feature>
<evidence type="ECO:0000256" key="2">
    <source>
        <dbReference type="ARBA" id="ARBA00008540"/>
    </source>
</evidence>
<dbReference type="PANTHER" id="PTHR30588:SF0">
    <property type="entry name" value="BRANCHED-CHAIN AMINO ACID PERMEASE BRNQ"/>
    <property type="match status" value="1"/>
</dbReference>
<dbReference type="KEGG" id="sns:VC03_06160"/>
<dbReference type="RefSeq" id="WP_046329153.1">
    <property type="nucleotide sequence ID" value="NZ_CP011280.1"/>
</dbReference>
<dbReference type="GO" id="GO:0015190">
    <property type="term" value="F:L-leucine transmembrane transporter activity"/>
    <property type="evidence" value="ECO:0007669"/>
    <property type="project" value="TreeGrafter"/>
</dbReference>
<accession>A0A0E3UUA4</accession>
<dbReference type="NCBIfam" id="TIGR00796">
    <property type="entry name" value="livcs"/>
    <property type="match status" value="1"/>
</dbReference>
<reference evidence="10 11" key="1">
    <citation type="journal article" date="2012" name="BMC Genomics">
        <title>Genomic sequence analysis and characterization of Sneathia amnii sp. nov.</title>
        <authorList>
            <consortium name="Vaginal Microbiome Consortium (additional members)"/>
            <person name="Harwich M.D.Jr."/>
            <person name="Serrano M.G."/>
            <person name="Fettweis J.M."/>
            <person name="Alves J.M."/>
            <person name="Reimers M.A."/>
            <person name="Buck G.A."/>
            <person name="Jefferson K.K."/>
        </authorList>
    </citation>
    <scope>NUCLEOTIDE SEQUENCE [LARGE SCALE GENOMIC DNA]</scope>
    <source>
        <strain evidence="10 11">SN35</strain>
    </source>
</reference>
<comment type="similarity">
    <text evidence="2">Belongs to the branched chain amino acid transporter family.</text>
</comment>
<sequence>MRDIKKSIILGFGLFAMFFGAGNTLLPSYIGIRVGGAFPLSVLGFVLTGVGLPLLGLLVVIRNEGDYHKIFEPMGEVFFKIYLFVSFLLIGPIIAMPRLAATSYEMGVLPVFPNANKLIITFVFFAICLLCSINKSKVVEIIGRYLTPLLIIMLVILIIVGIVGPKVDARSTEVSMPFIYSFLEGYNTLDAVASIVFAKLIYDTVKNEKNRMGISVKASIVAAICLTVVYAGLVYLGNRIPVADGLNLSRSELIMNITNKLLGKLGIYALIIIIILACVTTAIGLISSVSNFFNELSKNKLGYNRIAIIITFVSFLIAQLGVDDIINLSVPVLCVFYPVLIIILILNVFKGKIITNKIIRISTYLVLILAIIYQLKNFI</sequence>
<proteinExistence type="inferred from homology"/>
<dbReference type="HOGENOM" id="CLU_036807_0_2_0"/>
<evidence type="ECO:0000256" key="9">
    <source>
        <dbReference type="SAM" id="Phobius"/>
    </source>
</evidence>
<feature type="transmembrane region" description="Helical" evidence="9">
    <location>
        <begin position="185"/>
        <end position="202"/>
    </location>
</feature>
<keyword evidence="6" id="KW-0029">Amino-acid transport</keyword>
<feature type="transmembrane region" description="Helical" evidence="9">
    <location>
        <begin position="358"/>
        <end position="375"/>
    </location>
</feature>
<feature type="transmembrane region" description="Helical" evidence="9">
    <location>
        <begin position="77"/>
        <end position="95"/>
    </location>
</feature>
<evidence type="ECO:0000256" key="5">
    <source>
        <dbReference type="ARBA" id="ARBA00022692"/>
    </source>
</evidence>
<feature type="transmembrane region" description="Helical" evidence="9">
    <location>
        <begin position="145"/>
        <end position="165"/>
    </location>
</feature>
<dbReference type="Pfam" id="PF05525">
    <property type="entry name" value="Branch_AA_trans"/>
    <property type="match status" value="1"/>
</dbReference>
<dbReference type="GO" id="GO:0015820">
    <property type="term" value="P:L-leucine transport"/>
    <property type="evidence" value="ECO:0007669"/>
    <property type="project" value="TreeGrafter"/>
</dbReference>
<dbReference type="AlphaFoldDB" id="A0A0E3UUA4"/>
<evidence type="ECO:0000256" key="1">
    <source>
        <dbReference type="ARBA" id="ARBA00004651"/>
    </source>
</evidence>
<evidence type="ECO:0000256" key="7">
    <source>
        <dbReference type="ARBA" id="ARBA00022989"/>
    </source>
</evidence>
<dbReference type="GO" id="GO:0015818">
    <property type="term" value="P:isoleucine transport"/>
    <property type="evidence" value="ECO:0007669"/>
    <property type="project" value="TreeGrafter"/>
</dbReference>
<feature type="transmembrane region" description="Helical" evidence="9">
    <location>
        <begin position="214"/>
        <end position="236"/>
    </location>
</feature>
<keyword evidence="11" id="KW-1185">Reference proteome</keyword>
<dbReference type="PANTHER" id="PTHR30588">
    <property type="entry name" value="BRANCHED-CHAIN AMINO ACID TRANSPORT SYSTEM 2 CARRIER PROTEIN"/>
    <property type="match status" value="1"/>
</dbReference>
<dbReference type="STRING" id="187101.VC03_06160"/>
<dbReference type="EMBL" id="CP011280">
    <property type="protein sequence ID" value="AKC96049.1"/>
    <property type="molecule type" value="Genomic_DNA"/>
</dbReference>
<dbReference type="Proteomes" id="UP000033103">
    <property type="component" value="Chromosome"/>
</dbReference>
<evidence type="ECO:0000256" key="8">
    <source>
        <dbReference type="ARBA" id="ARBA00023136"/>
    </source>
</evidence>
<feature type="transmembrane region" description="Helical" evidence="9">
    <location>
        <begin position="7"/>
        <end position="26"/>
    </location>
</feature>
<keyword evidence="8 9" id="KW-0472">Membrane</keyword>
<dbReference type="GO" id="GO:0005304">
    <property type="term" value="F:L-valine transmembrane transporter activity"/>
    <property type="evidence" value="ECO:0007669"/>
    <property type="project" value="TreeGrafter"/>
</dbReference>
<name>A0A0E3UUA4_9FUSO</name>
<evidence type="ECO:0000256" key="4">
    <source>
        <dbReference type="ARBA" id="ARBA00022475"/>
    </source>
</evidence>
<keyword evidence="3" id="KW-0813">Transport</keyword>
<dbReference type="GO" id="GO:0005886">
    <property type="term" value="C:plasma membrane"/>
    <property type="evidence" value="ECO:0007669"/>
    <property type="project" value="UniProtKB-SubCell"/>
</dbReference>
<dbReference type="OrthoDB" id="9783920at2"/>
<gene>
    <name evidence="10" type="ORF">VC03_06160</name>
</gene>
<keyword evidence="5 9" id="KW-0812">Transmembrane</keyword>
<evidence type="ECO:0000256" key="3">
    <source>
        <dbReference type="ARBA" id="ARBA00022448"/>
    </source>
</evidence>
<feature type="transmembrane region" description="Helical" evidence="9">
    <location>
        <begin position="38"/>
        <end position="61"/>
    </location>
</feature>
<feature type="transmembrane region" description="Helical" evidence="9">
    <location>
        <begin position="265"/>
        <end position="289"/>
    </location>
</feature>
<keyword evidence="4" id="KW-1003">Cell membrane</keyword>
<feature type="transmembrane region" description="Helical" evidence="9">
    <location>
        <begin position="115"/>
        <end position="133"/>
    </location>
</feature>
<feature type="transmembrane region" description="Helical" evidence="9">
    <location>
        <begin position="301"/>
        <end position="322"/>
    </location>
</feature>
<evidence type="ECO:0000256" key="6">
    <source>
        <dbReference type="ARBA" id="ARBA00022970"/>
    </source>
</evidence>
<evidence type="ECO:0000313" key="10">
    <source>
        <dbReference type="EMBL" id="AKC96049.1"/>
    </source>
</evidence>
<protein>
    <recommendedName>
        <fullName evidence="12">Branched-chain amino acid transport system II carrier protein</fullName>
    </recommendedName>
</protein>
<keyword evidence="7 9" id="KW-1133">Transmembrane helix</keyword>
<dbReference type="InterPro" id="IPR004685">
    <property type="entry name" value="Brnchd-chn_aa_trnsp_Livcs"/>
</dbReference>
<dbReference type="GO" id="GO:0015188">
    <property type="term" value="F:L-isoleucine transmembrane transporter activity"/>
    <property type="evidence" value="ECO:0007669"/>
    <property type="project" value="TreeGrafter"/>
</dbReference>
<dbReference type="PATRIC" id="fig|1069640.6.peg.1223"/>
<comment type="subcellular location">
    <subcellularLocation>
        <location evidence="1">Cell membrane</location>
        <topology evidence="1">Multi-pass membrane protein</topology>
    </subcellularLocation>
</comment>